<reference evidence="1 2" key="1">
    <citation type="journal article" date="2018" name="Sci. Rep.">
        <title>Genome sequence of the cauliflower mushroom Sparassis crispa (Hanabiratake) and its association with beneficial usage.</title>
        <authorList>
            <person name="Kiyama R."/>
            <person name="Furutani Y."/>
            <person name="Kawaguchi K."/>
            <person name="Nakanishi T."/>
        </authorList>
    </citation>
    <scope>NUCLEOTIDE SEQUENCE [LARGE SCALE GENOMIC DNA]</scope>
</reference>
<dbReference type="Proteomes" id="UP000287166">
    <property type="component" value="Unassembled WGS sequence"/>
</dbReference>
<evidence type="ECO:0000313" key="1">
    <source>
        <dbReference type="EMBL" id="GBE88726.1"/>
    </source>
</evidence>
<gene>
    <name evidence="1" type="ORF">SCP_1401310</name>
</gene>
<keyword evidence="2" id="KW-1185">Reference proteome</keyword>
<dbReference type="OrthoDB" id="2752721at2759"/>
<proteinExistence type="predicted"/>
<accession>A0A401H2P9</accession>
<organism evidence="1 2">
    <name type="scientific">Sparassis crispa</name>
    <dbReference type="NCBI Taxonomy" id="139825"/>
    <lineage>
        <taxon>Eukaryota</taxon>
        <taxon>Fungi</taxon>
        <taxon>Dikarya</taxon>
        <taxon>Basidiomycota</taxon>
        <taxon>Agaricomycotina</taxon>
        <taxon>Agaricomycetes</taxon>
        <taxon>Polyporales</taxon>
        <taxon>Sparassidaceae</taxon>
        <taxon>Sparassis</taxon>
    </lineage>
</organism>
<dbReference type="EMBL" id="BFAD01000014">
    <property type="protein sequence ID" value="GBE88726.1"/>
    <property type="molecule type" value="Genomic_DNA"/>
</dbReference>
<evidence type="ECO:0008006" key="3">
    <source>
        <dbReference type="Google" id="ProtNLM"/>
    </source>
</evidence>
<name>A0A401H2P9_9APHY</name>
<dbReference type="GeneID" id="38785643"/>
<dbReference type="AlphaFoldDB" id="A0A401H2P9"/>
<dbReference type="InParanoid" id="A0A401H2P9"/>
<comment type="caution">
    <text evidence="1">The sequence shown here is derived from an EMBL/GenBank/DDBJ whole genome shotgun (WGS) entry which is preliminary data.</text>
</comment>
<sequence>MTVTISDASCIVDADISDLATAWPALQEFIFFVERIGRAQSISPRALVEFARRCPNLRKLHLPRVAFGSEALLPAETYLGITAPGVHAFVPNFKRRCRLRVKDPVHIARFIGCLFPNFNTIDAMARERRMVPHVDGETEWAQVLHLLAMSQANREQQIGADNNVNVHV</sequence>
<dbReference type="RefSeq" id="XP_027619639.1">
    <property type="nucleotide sequence ID" value="XM_027763838.1"/>
</dbReference>
<evidence type="ECO:0000313" key="2">
    <source>
        <dbReference type="Proteomes" id="UP000287166"/>
    </source>
</evidence>
<protein>
    <recommendedName>
        <fullName evidence="3">F-box domain-containing protein</fullName>
    </recommendedName>
</protein>